<evidence type="ECO:0000313" key="2">
    <source>
        <dbReference type="Proteomes" id="UP001244242"/>
    </source>
</evidence>
<organism evidence="1 2">
    <name type="scientific">Halomonas kalidii</name>
    <dbReference type="NCBI Taxonomy" id="3043293"/>
    <lineage>
        <taxon>Bacteria</taxon>
        <taxon>Pseudomonadati</taxon>
        <taxon>Pseudomonadota</taxon>
        <taxon>Gammaproteobacteria</taxon>
        <taxon>Oceanospirillales</taxon>
        <taxon>Halomonadaceae</taxon>
        <taxon>Halomonas</taxon>
    </lineage>
</organism>
<proteinExistence type="predicted"/>
<dbReference type="SUPFAM" id="SSF56112">
    <property type="entry name" value="Protein kinase-like (PK-like)"/>
    <property type="match status" value="1"/>
</dbReference>
<dbReference type="RefSeq" id="WP_282721825.1">
    <property type="nucleotide sequence ID" value="NZ_JASCQO010000035.1"/>
</dbReference>
<sequence length="235" mass="27859">MKFTAVQVDGRRRGYLLFEYIGAYTPLNLTKDERSRLLEQVASSEFYFDESTGALAKVKSDKYDWRRNPFRWFWRDYFEKRLLFQFEARKEIRSKRVVRLAGLVTPDCVAWGLSLNPFNRRGSLLLMEHVHGVVTGEQYFTGLGEVDRMAFLSRFCEDVMKLARAGYVHRDLHMNNVLCKPSGSIVWVDTHVKPLPLGKRAKWRAIYRSISNRRLLDDHYRQWIHDDMKQRWMAG</sequence>
<reference evidence="1 2" key="1">
    <citation type="submission" date="2023-04" db="EMBL/GenBank/DDBJ databases">
        <title>Halomonas strains isolated from rhizosphere soil.</title>
        <authorList>
            <person name="Xu L."/>
            <person name="Sun J.-Q."/>
        </authorList>
    </citation>
    <scope>NUCLEOTIDE SEQUENCE [LARGE SCALE GENOMIC DNA]</scope>
    <source>
        <strain evidence="1 2">LN1S58</strain>
    </source>
</reference>
<keyword evidence="2" id="KW-1185">Reference proteome</keyword>
<gene>
    <name evidence="1" type="ORF">QLQ84_11270</name>
</gene>
<dbReference type="InterPro" id="IPR011009">
    <property type="entry name" value="Kinase-like_dom_sf"/>
</dbReference>
<dbReference type="Pfam" id="PF06293">
    <property type="entry name" value="Kdo"/>
    <property type="match status" value="1"/>
</dbReference>
<keyword evidence="1" id="KW-0418">Kinase</keyword>
<dbReference type="EMBL" id="JASCQO010000035">
    <property type="protein sequence ID" value="MDI5934366.1"/>
    <property type="molecule type" value="Genomic_DNA"/>
</dbReference>
<dbReference type="GO" id="GO:0016301">
    <property type="term" value="F:kinase activity"/>
    <property type="evidence" value="ECO:0007669"/>
    <property type="project" value="UniProtKB-KW"/>
</dbReference>
<evidence type="ECO:0000313" key="1">
    <source>
        <dbReference type="EMBL" id="MDI5934366.1"/>
    </source>
</evidence>
<keyword evidence="1" id="KW-0808">Transferase</keyword>
<name>A0ABT6VK59_9GAMM</name>
<accession>A0ABT6VK59</accession>
<protein>
    <submittedName>
        <fullName evidence="1">Lipopolysaccharide kinase InaA family protein</fullName>
    </submittedName>
</protein>
<dbReference type="Proteomes" id="UP001244242">
    <property type="component" value="Unassembled WGS sequence"/>
</dbReference>
<comment type="caution">
    <text evidence="1">The sequence shown here is derived from an EMBL/GenBank/DDBJ whole genome shotgun (WGS) entry which is preliminary data.</text>
</comment>